<dbReference type="AlphaFoldDB" id="A0A173UG82"/>
<protein>
    <submittedName>
        <fullName evidence="1">Uncharacterized protein</fullName>
    </submittedName>
</protein>
<evidence type="ECO:0000313" key="8">
    <source>
        <dbReference type="Proteomes" id="UP000286561"/>
    </source>
</evidence>
<evidence type="ECO:0000313" key="6">
    <source>
        <dbReference type="Proteomes" id="UP000262524"/>
    </source>
</evidence>
<evidence type="ECO:0000313" key="1">
    <source>
        <dbReference type="EMBL" id="CUN12588.1"/>
    </source>
</evidence>
<dbReference type="EMBL" id="QRNJ01000012">
    <property type="protein sequence ID" value="RHK40411.1"/>
    <property type="molecule type" value="Genomic_DNA"/>
</dbReference>
<sequence length="189" mass="21851">MLNSKEKKSNLEMFIKLITGHFNNKEQFEEMQKSGRVYPYAEHVNTVCNDKIKNLPVDFQGKFLVEESYYETNGKKHASSHIFLFTEEKEGILLSSYEIPAGADKNTFTYDSMLPVEYSELKKSEKFTPALYLENDGVWEGGSTSQFTPVMKFKLWERFSETGLEVAESMEVNGKRTFGYDVPILYKRA</sequence>
<evidence type="ECO:0000313" key="2">
    <source>
        <dbReference type="EMBL" id="RGI80464.1"/>
    </source>
</evidence>
<name>A0A173UG82_9FIRM</name>
<dbReference type="Proteomes" id="UP000262524">
    <property type="component" value="Unassembled WGS sequence"/>
</dbReference>
<evidence type="ECO:0000313" key="5">
    <source>
        <dbReference type="Proteomes" id="UP000095390"/>
    </source>
</evidence>
<dbReference type="Proteomes" id="UP000095390">
    <property type="component" value="Unassembled WGS sequence"/>
</dbReference>
<dbReference type="EMBL" id="CYYC01000033">
    <property type="protein sequence ID" value="CUN12588.1"/>
    <property type="molecule type" value="Genomic_DNA"/>
</dbReference>
<reference evidence="1 5" key="1">
    <citation type="submission" date="2015-09" db="EMBL/GenBank/DDBJ databases">
        <authorList>
            <consortium name="Pathogen Informatics"/>
        </authorList>
    </citation>
    <scope>NUCLEOTIDE SEQUENCE [LARGE SCALE GENOMIC DNA]</scope>
    <source>
        <strain evidence="1 5">2789STDY5834966</strain>
    </source>
</reference>
<organism evidence="1 5">
    <name type="scientific">Anaerobutyricum hallii</name>
    <dbReference type="NCBI Taxonomy" id="39488"/>
    <lineage>
        <taxon>Bacteria</taxon>
        <taxon>Bacillati</taxon>
        <taxon>Bacillota</taxon>
        <taxon>Clostridia</taxon>
        <taxon>Lachnospirales</taxon>
        <taxon>Lachnospiraceae</taxon>
        <taxon>Anaerobutyricum</taxon>
    </lineage>
</organism>
<dbReference type="OrthoDB" id="3196946at2"/>
<evidence type="ECO:0000313" key="7">
    <source>
        <dbReference type="Proteomes" id="UP000283497"/>
    </source>
</evidence>
<evidence type="ECO:0000313" key="4">
    <source>
        <dbReference type="EMBL" id="RHK40411.1"/>
    </source>
</evidence>
<dbReference type="RefSeq" id="WP_055183139.1">
    <property type="nucleotide sequence ID" value="NZ_CATXFZ010000008.1"/>
</dbReference>
<proteinExistence type="predicted"/>
<dbReference type="EMBL" id="QSOE01000127">
    <property type="protein sequence ID" value="RGI80464.1"/>
    <property type="molecule type" value="Genomic_DNA"/>
</dbReference>
<evidence type="ECO:0000313" key="3">
    <source>
        <dbReference type="EMBL" id="RGZ79559.1"/>
    </source>
</evidence>
<dbReference type="EMBL" id="QSEP01000105">
    <property type="protein sequence ID" value="RGZ79559.1"/>
    <property type="molecule type" value="Genomic_DNA"/>
</dbReference>
<gene>
    <name evidence="4" type="ORF">DW068_04545</name>
    <name evidence="3" type="ORF">DW972_12390</name>
    <name evidence="2" type="ORF">DXD91_13450</name>
    <name evidence="1" type="ORF">ERS852578_02345</name>
</gene>
<dbReference type="Proteomes" id="UP000286561">
    <property type="component" value="Unassembled WGS sequence"/>
</dbReference>
<dbReference type="Proteomes" id="UP000283497">
    <property type="component" value="Unassembled WGS sequence"/>
</dbReference>
<reference evidence="6 7" key="2">
    <citation type="submission" date="2018-08" db="EMBL/GenBank/DDBJ databases">
        <title>A genome reference for cultivated species of the human gut microbiota.</title>
        <authorList>
            <person name="Zou Y."/>
            <person name="Xue W."/>
            <person name="Luo G."/>
        </authorList>
    </citation>
    <scope>NUCLEOTIDE SEQUENCE [LARGE SCALE GENOMIC DNA]</scope>
    <source>
        <strain evidence="4 7">AF45-14BH</strain>
        <strain evidence="3 8">AM48-23BH</strain>
        <strain evidence="2 6">TM10-1AC</strain>
    </source>
</reference>
<accession>A0A173UG82</accession>